<sequence>MQQSELNQLMQDAAADAVSYAKEEHQQTLDGNIDSLTAVDNVLSQLHAREKAKHHSAEMLFTLSNILGAYIGELFIAHVGGHWQHNQQDETAPFVFVQFQDKEFPFASVCYHKITRDDSISLHGYVKQAMANAMQ</sequence>
<organism evidence="1 2">
    <name type="scientific">Rheinheimera aquimaris</name>
    <dbReference type="NCBI Taxonomy" id="412437"/>
    <lineage>
        <taxon>Bacteria</taxon>
        <taxon>Pseudomonadati</taxon>
        <taxon>Pseudomonadota</taxon>
        <taxon>Gammaproteobacteria</taxon>
        <taxon>Chromatiales</taxon>
        <taxon>Chromatiaceae</taxon>
        <taxon>Rheinheimera</taxon>
    </lineage>
</organism>
<dbReference type="Proteomes" id="UP001501169">
    <property type="component" value="Unassembled WGS sequence"/>
</dbReference>
<name>A0ABP3NUN3_9GAMM</name>
<keyword evidence="2" id="KW-1185">Reference proteome</keyword>
<accession>A0ABP3NUN3</accession>
<reference evidence="2" key="1">
    <citation type="journal article" date="2019" name="Int. J. Syst. Evol. Microbiol.">
        <title>The Global Catalogue of Microorganisms (GCM) 10K type strain sequencing project: providing services to taxonomists for standard genome sequencing and annotation.</title>
        <authorList>
            <consortium name="The Broad Institute Genomics Platform"/>
            <consortium name="The Broad Institute Genome Sequencing Center for Infectious Disease"/>
            <person name="Wu L."/>
            <person name="Ma J."/>
        </authorList>
    </citation>
    <scope>NUCLEOTIDE SEQUENCE [LARGE SCALE GENOMIC DNA]</scope>
    <source>
        <strain evidence="2">JCM 14331</strain>
    </source>
</reference>
<comment type="caution">
    <text evidence="1">The sequence shown here is derived from an EMBL/GenBank/DDBJ whole genome shotgun (WGS) entry which is preliminary data.</text>
</comment>
<dbReference type="RefSeq" id="WP_226767069.1">
    <property type="nucleotide sequence ID" value="NZ_BAAAEO010000003.1"/>
</dbReference>
<evidence type="ECO:0000313" key="2">
    <source>
        <dbReference type="Proteomes" id="UP001501169"/>
    </source>
</evidence>
<dbReference type="EMBL" id="BAAAEO010000003">
    <property type="protein sequence ID" value="GAA0553443.1"/>
    <property type="molecule type" value="Genomic_DNA"/>
</dbReference>
<evidence type="ECO:0000313" key="1">
    <source>
        <dbReference type="EMBL" id="GAA0553443.1"/>
    </source>
</evidence>
<proteinExistence type="predicted"/>
<gene>
    <name evidence="1" type="ORF">GCM10009098_21450</name>
</gene>
<evidence type="ECO:0008006" key="3">
    <source>
        <dbReference type="Google" id="ProtNLM"/>
    </source>
</evidence>
<protein>
    <recommendedName>
        <fullName evidence="3">DUF3806 domain-containing protein</fullName>
    </recommendedName>
</protein>